<evidence type="ECO:0000256" key="13">
    <source>
        <dbReference type="SAM" id="Phobius"/>
    </source>
</evidence>
<evidence type="ECO:0000256" key="2">
    <source>
        <dbReference type="ARBA" id="ARBA00004651"/>
    </source>
</evidence>
<dbReference type="GO" id="GO:0022904">
    <property type="term" value="P:respiratory electron transport chain"/>
    <property type="evidence" value="ECO:0007669"/>
    <property type="project" value="InterPro"/>
</dbReference>
<evidence type="ECO:0000256" key="7">
    <source>
        <dbReference type="ARBA" id="ARBA00022692"/>
    </source>
</evidence>
<feature type="transmembrane region" description="Helical" evidence="13">
    <location>
        <begin position="21"/>
        <end position="41"/>
    </location>
</feature>
<comment type="similarity">
    <text evidence="3">Belongs to the formate dehydrogenase gamma subunit family.</text>
</comment>
<evidence type="ECO:0000256" key="12">
    <source>
        <dbReference type="ARBA" id="ARBA00023136"/>
    </source>
</evidence>
<comment type="subcellular location">
    <subcellularLocation>
        <location evidence="2">Cell membrane</location>
        <topology evidence="2">Multi-pass membrane protein</topology>
    </subcellularLocation>
</comment>
<comment type="cofactor">
    <cofactor evidence="1">
        <name>heme</name>
        <dbReference type="ChEBI" id="CHEBI:30413"/>
    </cofactor>
</comment>
<name>A0A285NVX1_9AQUI</name>
<dbReference type="FunFam" id="1.20.950.20:FF:000002">
    <property type="entry name" value="Formate dehydrogenase cytochrome b556 subunit"/>
    <property type="match status" value="1"/>
</dbReference>
<dbReference type="GO" id="GO:0009055">
    <property type="term" value="F:electron transfer activity"/>
    <property type="evidence" value="ECO:0007669"/>
    <property type="project" value="InterPro"/>
</dbReference>
<dbReference type="RefSeq" id="WP_096601402.1">
    <property type="nucleotide sequence ID" value="NZ_OBEN01000003.1"/>
</dbReference>
<feature type="domain" description="Cytochrome b561 bacterial/Ni-hydrogenase" evidence="14">
    <location>
        <begin position="14"/>
        <end position="189"/>
    </location>
</feature>
<protein>
    <submittedName>
        <fullName evidence="15">Formate dehydrogenase subunit gamma</fullName>
    </submittedName>
</protein>
<dbReference type="GO" id="GO:0046872">
    <property type="term" value="F:metal ion binding"/>
    <property type="evidence" value="ECO:0007669"/>
    <property type="project" value="UniProtKB-KW"/>
</dbReference>
<dbReference type="Pfam" id="PF01292">
    <property type="entry name" value="Ni_hydr_CYTB"/>
    <property type="match status" value="1"/>
</dbReference>
<sequence length="210" mass="24420">MEETRHMEDVQIERFSRFDRVVHWLVAITFLYLFFSGLGIYSPKFSWLLTVLGGLEFTRWLHPWAGLLFSVGVLLMFLRWAKDFFLTSDDMVWLKNVKYYIKSEEEKLPEVGKYNAGQKLFGWLVFVGGLVFLISGILMWFPESFPISLVRLSIFLHDLAFILVGAGFIVHVYMGTIGVPGSLSGMITGKVSALWAMRHHPKWFREVMRR</sequence>
<dbReference type="AlphaFoldDB" id="A0A285NVX1"/>
<dbReference type="Gene3D" id="1.20.950.20">
    <property type="entry name" value="Transmembrane di-heme cytochromes, Chain C"/>
    <property type="match status" value="1"/>
</dbReference>
<keyword evidence="4" id="KW-0813">Transport</keyword>
<evidence type="ECO:0000256" key="10">
    <source>
        <dbReference type="ARBA" id="ARBA00022989"/>
    </source>
</evidence>
<gene>
    <name evidence="15" type="ORF">SAMN06265353_0801</name>
</gene>
<keyword evidence="6" id="KW-0349">Heme</keyword>
<dbReference type="InterPro" id="IPR051817">
    <property type="entry name" value="FDH_cytochrome_b556_subunit"/>
</dbReference>
<reference evidence="16" key="1">
    <citation type="submission" date="2017-09" db="EMBL/GenBank/DDBJ databases">
        <authorList>
            <person name="Varghese N."/>
            <person name="Submissions S."/>
        </authorList>
    </citation>
    <scope>NUCLEOTIDE SEQUENCE [LARGE SCALE GENOMIC DNA]</scope>
    <source>
        <strain evidence="16">DSM 2913</strain>
    </source>
</reference>
<evidence type="ECO:0000256" key="8">
    <source>
        <dbReference type="ARBA" id="ARBA00022723"/>
    </source>
</evidence>
<dbReference type="GO" id="GO:0005886">
    <property type="term" value="C:plasma membrane"/>
    <property type="evidence" value="ECO:0007669"/>
    <property type="project" value="UniProtKB-SubCell"/>
</dbReference>
<dbReference type="GO" id="GO:0015944">
    <property type="term" value="P:formate oxidation"/>
    <property type="evidence" value="ECO:0007669"/>
    <property type="project" value="TreeGrafter"/>
</dbReference>
<evidence type="ECO:0000256" key="6">
    <source>
        <dbReference type="ARBA" id="ARBA00022617"/>
    </source>
</evidence>
<dbReference type="PANTHER" id="PTHR30074:SF6">
    <property type="entry name" value="FORMATE DEHYDROGENASE GAMMA SUBUNIT"/>
    <property type="match status" value="1"/>
</dbReference>
<keyword evidence="11" id="KW-0408">Iron</keyword>
<keyword evidence="16" id="KW-1185">Reference proteome</keyword>
<evidence type="ECO:0000256" key="3">
    <source>
        <dbReference type="ARBA" id="ARBA00010747"/>
    </source>
</evidence>
<dbReference type="NCBIfam" id="TIGR01583">
    <property type="entry name" value="formate-DH-gamm"/>
    <property type="match status" value="1"/>
</dbReference>
<keyword evidence="5" id="KW-1003">Cell membrane</keyword>
<dbReference type="Proteomes" id="UP000218627">
    <property type="component" value="Unassembled WGS sequence"/>
</dbReference>
<keyword evidence="10 13" id="KW-1133">Transmembrane helix</keyword>
<keyword evidence="8" id="KW-0479">Metal-binding</keyword>
<keyword evidence="12 13" id="KW-0472">Membrane</keyword>
<evidence type="ECO:0000256" key="4">
    <source>
        <dbReference type="ARBA" id="ARBA00022448"/>
    </source>
</evidence>
<feature type="transmembrane region" description="Helical" evidence="13">
    <location>
        <begin position="120"/>
        <end position="142"/>
    </location>
</feature>
<dbReference type="GO" id="GO:0008863">
    <property type="term" value="F:formate dehydrogenase (NAD+) activity"/>
    <property type="evidence" value="ECO:0007669"/>
    <property type="project" value="InterPro"/>
</dbReference>
<keyword evidence="9" id="KW-0249">Electron transport</keyword>
<proteinExistence type="inferred from homology"/>
<evidence type="ECO:0000313" key="16">
    <source>
        <dbReference type="Proteomes" id="UP000218627"/>
    </source>
</evidence>
<feature type="transmembrane region" description="Helical" evidence="13">
    <location>
        <begin position="61"/>
        <end position="81"/>
    </location>
</feature>
<evidence type="ECO:0000256" key="11">
    <source>
        <dbReference type="ARBA" id="ARBA00023004"/>
    </source>
</evidence>
<dbReference type="PANTHER" id="PTHR30074">
    <property type="entry name" value="FORMATE DEHYDROGENASE, NITRATE-INDUCIBLE, CYTOCHROME B556 FDN SUBUNIT"/>
    <property type="match status" value="1"/>
</dbReference>
<evidence type="ECO:0000256" key="9">
    <source>
        <dbReference type="ARBA" id="ARBA00022982"/>
    </source>
</evidence>
<feature type="transmembrane region" description="Helical" evidence="13">
    <location>
        <begin position="154"/>
        <end position="174"/>
    </location>
</feature>
<evidence type="ECO:0000256" key="5">
    <source>
        <dbReference type="ARBA" id="ARBA00022475"/>
    </source>
</evidence>
<dbReference type="GO" id="GO:0036397">
    <property type="term" value="F:formate dehydrogenase (quinone) activity"/>
    <property type="evidence" value="ECO:0007669"/>
    <property type="project" value="TreeGrafter"/>
</dbReference>
<evidence type="ECO:0000313" key="15">
    <source>
        <dbReference type="EMBL" id="SNZ13589.1"/>
    </source>
</evidence>
<organism evidence="15 16">
    <name type="scientific">Hydrogenobacter hydrogenophilus</name>
    <dbReference type="NCBI Taxonomy" id="35835"/>
    <lineage>
        <taxon>Bacteria</taxon>
        <taxon>Pseudomonadati</taxon>
        <taxon>Aquificota</taxon>
        <taxon>Aquificia</taxon>
        <taxon>Aquificales</taxon>
        <taxon>Aquificaceae</taxon>
        <taxon>Hydrogenobacter</taxon>
    </lineage>
</organism>
<dbReference type="SUPFAM" id="SSF81342">
    <property type="entry name" value="Transmembrane di-heme cytochromes"/>
    <property type="match status" value="1"/>
</dbReference>
<accession>A0A285NVX1</accession>
<dbReference type="GO" id="GO:0009061">
    <property type="term" value="P:anaerobic respiration"/>
    <property type="evidence" value="ECO:0007669"/>
    <property type="project" value="TreeGrafter"/>
</dbReference>
<evidence type="ECO:0000259" key="14">
    <source>
        <dbReference type="Pfam" id="PF01292"/>
    </source>
</evidence>
<dbReference type="OrthoDB" id="1808646at2"/>
<dbReference type="GO" id="GO:0009326">
    <property type="term" value="C:formate dehydrogenase complex"/>
    <property type="evidence" value="ECO:0007669"/>
    <property type="project" value="InterPro"/>
</dbReference>
<dbReference type="InterPro" id="IPR016174">
    <property type="entry name" value="Di-haem_cyt_TM"/>
</dbReference>
<dbReference type="InterPro" id="IPR011577">
    <property type="entry name" value="Cyt_b561_bac/Ni-Hgenase"/>
</dbReference>
<dbReference type="InterPro" id="IPR006471">
    <property type="entry name" value="Formate_DH_gsu"/>
</dbReference>
<evidence type="ECO:0000256" key="1">
    <source>
        <dbReference type="ARBA" id="ARBA00001971"/>
    </source>
</evidence>
<keyword evidence="7 13" id="KW-0812">Transmembrane</keyword>
<dbReference type="EMBL" id="OBEN01000003">
    <property type="protein sequence ID" value="SNZ13589.1"/>
    <property type="molecule type" value="Genomic_DNA"/>
</dbReference>